<protein>
    <submittedName>
        <fullName evidence="2">Retrovirus-related Pol polyprotein from type-1 retrotransposable element R2</fullName>
    </submittedName>
</protein>
<evidence type="ECO:0000313" key="2">
    <source>
        <dbReference type="EMBL" id="GIY44244.1"/>
    </source>
</evidence>
<proteinExistence type="predicted"/>
<feature type="region of interest" description="Disordered" evidence="1">
    <location>
        <begin position="30"/>
        <end position="53"/>
    </location>
</feature>
<evidence type="ECO:0000313" key="3">
    <source>
        <dbReference type="Proteomes" id="UP001054837"/>
    </source>
</evidence>
<sequence length="283" mass="31217">MAFHASFSKTSPFAQIIERGFSTPFVTAYDHKGHRPNQQKESRKGNGGDCSGATSYPGRHCDLPDDSVGGPISHFLEQLDAFLADQVPTDAFYSFENLVDEIVQTAVSHLFPDGPPPSGSGSSPVEINIDDPATCQQLYTRNRRRAVREITGNSGFRCKIPLDSLVQHFSNCWSAGDSDLSFCLAPSLPRVESLFWIRISPPPEVWDILKKAENTAPGPDRLTFSFTDGRSRCSGFDQIVQYLCSVPSGPRTLEAFHYHPDPQGRRSGTNLELATHSFIVHCI</sequence>
<comment type="caution">
    <text evidence="2">The sequence shown here is derived from an EMBL/GenBank/DDBJ whole genome shotgun (WGS) entry which is preliminary data.</text>
</comment>
<keyword evidence="3" id="KW-1185">Reference proteome</keyword>
<evidence type="ECO:0000256" key="1">
    <source>
        <dbReference type="SAM" id="MobiDB-lite"/>
    </source>
</evidence>
<dbReference type="EMBL" id="BPLQ01009480">
    <property type="protein sequence ID" value="GIY44244.1"/>
    <property type="molecule type" value="Genomic_DNA"/>
</dbReference>
<name>A0AAV4TG93_9ARAC</name>
<gene>
    <name evidence="2" type="primary">PO21_13</name>
    <name evidence="2" type="ORF">CDAR_27171</name>
</gene>
<dbReference type="AlphaFoldDB" id="A0AAV4TG93"/>
<organism evidence="2 3">
    <name type="scientific">Caerostris darwini</name>
    <dbReference type="NCBI Taxonomy" id="1538125"/>
    <lineage>
        <taxon>Eukaryota</taxon>
        <taxon>Metazoa</taxon>
        <taxon>Ecdysozoa</taxon>
        <taxon>Arthropoda</taxon>
        <taxon>Chelicerata</taxon>
        <taxon>Arachnida</taxon>
        <taxon>Araneae</taxon>
        <taxon>Araneomorphae</taxon>
        <taxon>Entelegynae</taxon>
        <taxon>Araneoidea</taxon>
        <taxon>Araneidae</taxon>
        <taxon>Caerostris</taxon>
    </lineage>
</organism>
<dbReference type="Proteomes" id="UP001054837">
    <property type="component" value="Unassembled WGS sequence"/>
</dbReference>
<reference evidence="2 3" key="1">
    <citation type="submission" date="2021-06" db="EMBL/GenBank/DDBJ databases">
        <title>Caerostris darwini draft genome.</title>
        <authorList>
            <person name="Kono N."/>
            <person name="Arakawa K."/>
        </authorList>
    </citation>
    <scope>NUCLEOTIDE SEQUENCE [LARGE SCALE GENOMIC DNA]</scope>
</reference>
<accession>A0AAV4TG93</accession>